<dbReference type="RefSeq" id="WP_145358009.1">
    <property type="nucleotide sequence ID" value="NZ_CP036265.1"/>
</dbReference>
<dbReference type="EMBL" id="CP036265">
    <property type="protein sequence ID" value="QDT15191.1"/>
    <property type="molecule type" value="Genomic_DNA"/>
</dbReference>
<reference evidence="2 3" key="1">
    <citation type="submission" date="2019-02" db="EMBL/GenBank/DDBJ databases">
        <title>Deep-cultivation of Planctomycetes and their phenomic and genomic characterization uncovers novel biology.</title>
        <authorList>
            <person name="Wiegand S."/>
            <person name="Jogler M."/>
            <person name="Boedeker C."/>
            <person name="Pinto D."/>
            <person name="Vollmers J."/>
            <person name="Rivas-Marin E."/>
            <person name="Kohn T."/>
            <person name="Peeters S.H."/>
            <person name="Heuer A."/>
            <person name="Rast P."/>
            <person name="Oberbeckmann S."/>
            <person name="Bunk B."/>
            <person name="Jeske O."/>
            <person name="Meyerdierks A."/>
            <person name="Storesund J.E."/>
            <person name="Kallscheuer N."/>
            <person name="Luecker S."/>
            <person name="Lage O.M."/>
            <person name="Pohl T."/>
            <person name="Merkel B.J."/>
            <person name="Hornburger P."/>
            <person name="Mueller R.-W."/>
            <person name="Bruemmer F."/>
            <person name="Labrenz M."/>
            <person name="Spormann A.M."/>
            <person name="Op den Camp H."/>
            <person name="Overmann J."/>
            <person name="Amann R."/>
            <person name="Jetten M.S.M."/>
            <person name="Mascher T."/>
            <person name="Medema M.H."/>
            <person name="Devos D.P."/>
            <person name="Kaster A.-K."/>
            <person name="Ovreas L."/>
            <person name="Rohde M."/>
            <person name="Galperin M.Y."/>
            <person name="Jogler C."/>
        </authorList>
    </citation>
    <scope>NUCLEOTIDE SEQUENCE [LARGE SCALE GENOMIC DNA]</scope>
    <source>
        <strain evidence="2 3">CA12</strain>
    </source>
</reference>
<dbReference type="KEGG" id="acaf:CA12_12720"/>
<feature type="region of interest" description="Disordered" evidence="1">
    <location>
        <begin position="864"/>
        <end position="885"/>
    </location>
</feature>
<dbReference type="Proteomes" id="UP000318741">
    <property type="component" value="Chromosome"/>
</dbReference>
<evidence type="ECO:0008006" key="4">
    <source>
        <dbReference type="Google" id="ProtNLM"/>
    </source>
</evidence>
<name>A0A517P736_9PLAN</name>
<sequence length="885" mass="92601">MFHRTASAAASGIAALGLLIVAAPAVGGELEDRYHAGLLERGLFGVAEGASLRTLRDPLSTPTAEQTAAVRLAAALAEHARYTDGPERDALLARAAEALADVRQRHPELPAVRTDLAHALLDAADALRRGRDALPELRPTREQTDAAGAALRAVDARLEALHTTLEDRRRDLTRGRSRDVEPLTAEELVDLTERAALALAELRLIRAELTPEQRPRQSLSESAEAFALPIRRVDSAAKRSVLLADSRRLSVDSRGAAEALAGVAGPRGDAAVAASLRLRLDTAGPGEAAARVATLRGDERTPTVLGPETEFVAAVALARLAAEARAAERGDLADRLLARLRRDADRAVAVHGGPWAARAARIADLAGRAAGLPPAVAAAVERADALEAAGAPDAPAARLAAARLALAAGVAPDVLLPLIERAATASRDDMVELLSEALTDAEPSAGAASAHLQLCSLLAERFERRPTPAAHRALADALNDHRARFAAFPTAAAATWRLARHEEVRDQRSQALPLYRELLDDPVRGPAAAAGLARCYEGILTWLSEQETEARATGEPTIALARRRQRTERRAAAVEELVPLVAASLDADAKADAPPLVAAARVELQLRTARVLLDGDEPTAALMPADADVADRLLTAVRAAAGPRTKDDPRAAFWRAAHREATARGAVTAARRGRFAEAARLAAAVPDDAAALLTISAGWEDAARSPSGGTAPPAFAAARSALAERLLSLSLSDDERRTVRVRGAAALLDRGEPTAAATELLAVLEAGHDPQIAELAAQAVAASRSPEVAAAALAAWRQAEAAETDGSAGWLTARARRIAGLHAAGRTDEAARLLAVTRLLHPGLPQADPAARRRFAALGRALGEPTGVARGLPPGDARRPAPPRW</sequence>
<dbReference type="OrthoDB" id="240605at2"/>
<evidence type="ECO:0000256" key="1">
    <source>
        <dbReference type="SAM" id="MobiDB-lite"/>
    </source>
</evidence>
<gene>
    <name evidence="2" type="ORF">CA12_12720</name>
</gene>
<organism evidence="2 3">
    <name type="scientific">Alienimonas californiensis</name>
    <dbReference type="NCBI Taxonomy" id="2527989"/>
    <lineage>
        <taxon>Bacteria</taxon>
        <taxon>Pseudomonadati</taxon>
        <taxon>Planctomycetota</taxon>
        <taxon>Planctomycetia</taxon>
        <taxon>Planctomycetales</taxon>
        <taxon>Planctomycetaceae</taxon>
        <taxon>Alienimonas</taxon>
    </lineage>
</organism>
<keyword evidence="3" id="KW-1185">Reference proteome</keyword>
<protein>
    <recommendedName>
        <fullName evidence="4">Anaphase-promoting complex, cyclosome, subunit 3</fullName>
    </recommendedName>
</protein>
<evidence type="ECO:0000313" key="2">
    <source>
        <dbReference type="EMBL" id="QDT15191.1"/>
    </source>
</evidence>
<accession>A0A517P736</accession>
<proteinExistence type="predicted"/>
<feature type="compositionally biased region" description="Low complexity" evidence="1">
    <location>
        <begin position="864"/>
        <end position="875"/>
    </location>
</feature>
<dbReference type="AlphaFoldDB" id="A0A517P736"/>
<evidence type="ECO:0000313" key="3">
    <source>
        <dbReference type="Proteomes" id="UP000318741"/>
    </source>
</evidence>